<evidence type="ECO:0000313" key="1">
    <source>
        <dbReference type="EMBL" id="KAK5833167.1"/>
    </source>
</evidence>
<reference evidence="1 2" key="1">
    <citation type="submission" date="2023-03" db="EMBL/GenBank/DDBJ databases">
        <title>WGS of Gossypium arboreum.</title>
        <authorList>
            <person name="Yu D."/>
        </authorList>
    </citation>
    <scope>NUCLEOTIDE SEQUENCE [LARGE SCALE GENOMIC DNA]</scope>
    <source>
        <tissue evidence="1">Leaf</tissue>
    </source>
</reference>
<comment type="caution">
    <text evidence="1">The sequence shown here is derived from an EMBL/GenBank/DDBJ whole genome shotgun (WGS) entry which is preliminary data.</text>
</comment>
<evidence type="ECO:0000313" key="2">
    <source>
        <dbReference type="Proteomes" id="UP001358586"/>
    </source>
</evidence>
<gene>
    <name evidence="1" type="ORF">PVK06_016981</name>
</gene>
<dbReference type="EMBL" id="JARKNE010000005">
    <property type="protein sequence ID" value="KAK5833167.1"/>
    <property type="molecule type" value="Genomic_DNA"/>
</dbReference>
<accession>A0ABR0Q2A2</accession>
<dbReference type="Proteomes" id="UP001358586">
    <property type="component" value="Chromosome 5"/>
</dbReference>
<sequence length="93" mass="10807">MEDFNTIWSEDKKKGEAIRSSFKCALYWISDKNHSSLKDFEEKIGEDYPIDDKDKSKYVFNLIGDEQTNQKTNVVYQVQLGRHLVLGIEADDS</sequence>
<proteinExistence type="predicted"/>
<protein>
    <submittedName>
        <fullName evidence="1">Uncharacterized protein</fullName>
    </submittedName>
</protein>
<keyword evidence="2" id="KW-1185">Reference proteome</keyword>
<name>A0ABR0Q2A2_GOSAR</name>
<organism evidence="1 2">
    <name type="scientific">Gossypium arboreum</name>
    <name type="common">Tree cotton</name>
    <name type="synonym">Gossypium nanking</name>
    <dbReference type="NCBI Taxonomy" id="29729"/>
    <lineage>
        <taxon>Eukaryota</taxon>
        <taxon>Viridiplantae</taxon>
        <taxon>Streptophyta</taxon>
        <taxon>Embryophyta</taxon>
        <taxon>Tracheophyta</taxon>
        <taxon>Spermatophyta</taxon>
        <taxon>Magnoliopsida</taxon>
        <taxon>eudicotyledons</taxon>
        <taxon>Gunneridae</taxon>
        <taxon>Pentapetalae</taxon>
        <taxon>rosids</taxon>
        <taxon>malvids</taxon>
        <taxon>Malvales</taxon>
        <taxon>Malvaceae</taxon>
        <taxon>Malvoideae</taxon>
        <taxon>Gossypium</taxon>
    </lineage>
</organism>